<keyword evidence="7" id="KW-1185">Reference proteome</keyword>
<accession>A0A4U6QEB4</accession>
<sequence>MTGKRRSARAGGLGGVLAVALLTLAPTSADAQSPALAAPATAGRPSAQVARATGNDLATPGLGWGDGNDGQLAGSTGRLPGPIPVLLPPATVSVALGRRHSLALTADGAVYSWGADSASLLGAAAGPAPAAGPAFRRVAVPEGTVVTAIATDSGHSLALSDRGAVYSWGANRSGELGDGGTAARQTVAAVAGLPAIAAIATGEHHSVAVSTDGRVYTWGANDTGQLGHSGGGSAAPLPVALPDGTRAVEAAAGARFTLVRTADGRVLAWGANSDGQLGDGSRIGRSSAGTVLLPTDQRATHIAAGGSGAVVVTERGQAWSWGDNSLGQVGDATTTDRSVPVAVPLPGGATAVDLSRAGDHTLVRTADRRLFAWGDNRWGQLGDGTTTTRSTPTVVDLPPGDDIVAMGAGFGQDLAAVASNGLDRLTVATSTPVITPAMRAEFRVDGFDDQGHWLGPVTTGVTLAIDDGTCEGMSCRSDRAGERAVTATVGSAVGRTFLRVTSSGSGPSTTASPTDDPDPSTTPPPSTTPGTTTTTTPSPTATAGGTTTRVSSTALVVPTADRPVPGTTVQPVDPPAFTRATGVLSSTGVGPWLFPALLAAVAAVATGTVLVVVSRRRHRTAPEGEPQS</sequence>
<evidence type="ECO:0000313" key="6">
    <source>
        <dbReference type="EMBL" id="TKV58299.1"/>
    </source>
</evidence>
<dbReference type="PROSITE" id="PS00626">
    <property type="entry name" value="RCC1_2"/>
    <property type="match status" value="1"/>
</dbReference>
<dbReference type="Gene3D" id="2.130.10.30">
    <property type="entry name" value="Regulator of chromosome condensation 1/beta-lactamase-inhibitor protein II"/>
    <property type="match status" value="2"/>
</dbReference>
<name>A0A4U6QEB4_9ACTN</name>
<dbReference type="EMBL" id="SZZH01000003">
    <property type="protein sequence ID" value="TKV58299.1"/>
    <property type="molecule type" value="Genomic_DNA"/>
</dbReference>
<feature type="compositionally biased region" description="Low complexity" evidence="2">
    <location>
        <begin position="501"/>
        <end position="514"/>
    </location>
</feature>
<gene>
    <name evidence="6" type="ORF">FDO65_11975</name>
</gene>
<evidence type="ECO:0000313" key="7">
    <source>
        <dbReference type="Proteomes" id="UP000306985"/>
    </source>
</evidence>
<evidence type="ECO:0000259" key="5">
    <source>
        <dbReference type="Pfam" id="PF25390"/>
    </source>
</evidence>
<dbReference type="InterPro" id="IPR051210">
    <property type="entry name" value="Ub_ligase/GEF_domain"/>
</dbReference>
<evidence type="ECO:0000256" key="3">
    <source>
        <dbReference type="SAM" id="Phobius"/>
    </source>
</evidence>
<keyword evidence="3" id="KW-1133">Transmembrane helix</keyword>
<dbReference type="InterPro" id="IPR009091">
    <property type="entry name" value="RCC1/BLIP-II"/>
</dbReference>
<dbReference type="Pfam" id="PF00415">
    <property type="entry name" value="RCC1"/>
    <property type="match status" value="2"/>
</dbReference>
<dbReference type="SUPFAM" id="SSF50985">
    <property type="entry name" value="RCC1/BLIP-II"/>
    <property type="match status" value="1"/>
</dbReference>
<reference evidence="6 7" key="1">
    <citation type="submission" date="2019-05" db="EMBL/GenBank/DDBJ databases">
        <title>Nakamurella sp. N5BH11, whole genome shotgun sequence.</title>
        <authorList>
            <person name="Tuo L."/>
        </authorList>
    </citation>
    <scope>NUCLEOTIDE SEQUENCE [LARGE SCALE GENOMIC DNA]</scope>
    <source>
        <strain evidence="6 7">N5BH11</strain>
    </source>
</reference>
<dbReference type="PANTHER" id="PTHR22870">
    <property type="entry name" value="REGULATOR OF CHROMOSOME CONDENSATION"/>
    <property type="match status" value="1"/>
</dbReference>
<dbReference type="PANTHER" id="PTHR22870:SF408">
    <property type="entry name" value="OS09G0560450 PROTEIN"/>
    <property type="match status" value="1"/>
</dbReference>
<evidence type="ECO:0000256" key="2">
    <source>
        <dbReference type="SAM" id="MobiDB-lite"/>
    </source>
</evidence>
<dbReference type="OrthoDB" id="9796385at2"/>
<organism evidence="6 7">
    <name type="scientific">Nakamurella flava</name>
    <dbReference type="NCBI Taxonomy" id="2576308"/>
    <lineage>
        <taxon>Bacteria</taxon>
        <taxon>Bacillati</taxon>
        <taxon>Actinomycetota</taxon>
        <taxon>Actinomycetes</taxon>
        <taxon>Nakamurellales</taxon>
        <taxon>Nakamurellaceae</taxon>
        <taxon>Nakamurella</taxon>
    </lineage>
</organism>
<proteinExistence type="predicted"/>
<dbReference type="AlphaFoldDB" id="A0A4U6QEB4"/>
<dbReference type="InterPro" id="IPR058923">
    <property type="entry name" value="RCC1-like_dom"/>
</dbReference>
<keyword evidence="1" id="KW-0677">Repeat</keyword>
<keyword evidence="4" id="KW-0732">Signal</keyword>
<feature type="region of interest" description="Disordered" evidence="2">
    <location>
        <begin position="498"/>
        <end position="573"/>
    </location>
</feature>
<keyword evidence="3" id="KW-0812">Transmembrane</keyword>
<dbReference type="Proteomes" id="UP000306985">
    <property type="component" value="Unassembled WGS sequence"/>
</dbReference>
<dbReference type="InterPro" id="IPR000408">
    <property type="entry name" value="Reg_chr_condens"/>
</dbReference>
<feature type="domain" description="RCC1-like" evidence="5">
    <location>
        <begin position="63"/>
        <end position="281"/>
    </location>
</feature>
<feature type="signal peptide" evidence="4">
    <location>
        <begin position="1"/>
        <end position="31"/>
    </location>
</feature>
<evidence type="ECO:0000256" key="1">
    <source>
        <dbReference type="ARBA" id="ARBA00022737"/>
    </source>
</evidence>
<comment type="caution">
    <text evidence="6">The sequence shown here is derived from an EMBL/GenBank/DDBJ whole genome shotgun (WGS) entry which is preliminary data.</text>
</comment>
<feature type="chain" id="PRO_5020410912" description="RCC1-like domain-containing protein" evidence="4">
    <location>
        <begin position="32"/>
        <end position="628"/>
    </location>
</feature>
<dbReference type="Pfam" id="PF25390">
    <property type="entry name" value="WD40_RLD"/>
    <property type="match status" value="1"/>
</dbReference>
<feature type="compositionally biased region" description="Low complexity" evidence="2">
    <location>
        <begin position="528"/>
        <end position="548"/>
    </location>
</feature>
<dbReference type="PRINTS" id="PR00633">
    <property type="entry name" value="RCCNDNSATION"/>
</dbReference>
<protein>
    <recommendedName>
        <fullName evidence="5">RCC1-like domain-containing protein</fullName>
    </recommendedName>
</protein>
<evidence type="ECO:0000256" key="4">
    <source>
        <dbReference type="SAM" id="SignalP"/>
    </source>
</evidence>
<dbReference type="RefSeq" id="WP_137449962.1">
    <property type="nucleotide sequence ID" value="NZ_SZZH01000003.1"/>
</dbReference>
<dbReference type="PROSITE" id="PS50012">
    <property type="entry name" value="RCC1_3"/>
    <property type="match status" value="7"/>
</dbReference>
<keyword evidence="3" id="KW-0472">Membrane</keyword>
<feature type="transmembrane region" description="Helical" evidence="3">
    <location>
        <begin position="592"/>
        <end position="613"/>
    </location>
</feature>